<feature type="domain" description="Acyl-CoA oxidase/dehydrogenase middle" evidence="8">
    <location>
        <begin position="246"/>
        <end position="337"/>
    </location>
</feature>
<evidence type="ECO:0000313" key="9">
    <source>
        <dbReference type="EMBL" id="QBR90283.1"/>
    </source>
</evidence>
<evidence type="ECO:0000256" key="6">
    <source>
        <dbReference type="SAM" id="MobiDB-lite"/>
    </source>
</evidence>
<evidence type="ECO:0000256" key="1">
    <source>
        <dbReference type="ARBA" id="ARBA00001974"/>
    </source>
</evidence>
<dbReference type="Pfam" id="PF00441">
    <property type="entry name" value="Acyl-CoA_dh_1"/>
    <property type="match status" value="1"/>
</dbReference>
<feature type="compositionally biased region" description="Polar residues" evidence="6">
    <location>
        <begin position="44"/>
        <end position="53"/>
    </location>
</feature>
<evidence type="ECO:0000256" key="5">
    <source>
        <dbReference type="RuleBase" id="RU362125"/>
    </source>
</evidence>
<reference evidence="9 10" key="1">
    <citation type="submission" date="2019-03" db="EMBL/GenBank/DDBJ databases">
        <authorList>
            <person name="Dong K."/>
        </authorList>
    </citation>
    <scope>NUCLEOTIDE SEQUENCE [LARGE SCALE GENOMIC DNA]</scope>
    <source>
        <strain evidence="10">dk512</strain>
    </source>
</reference>
<evidence type="ECO:0000259" key="7">
    <source>
        <dbReference type="Pfam" id="PF00441"/>
    </source>
</evidence>
<keyword evidence="4 5" id="KW-0274">FAD</keyword>
<sequence>MRWPRSSATCRSSWPTPPCRGRTRRSRWPRTSTTRGSTCRAGARSTSPSSSCARPTPTSSAACCSAPTSRCSPPTGGCATSSRPASSPKSCRGSSRTTPHGCSDWGADVPVLVSDATFGIDPLGFAPTHLSAPAQDALRGLQRVLDDTVRPLLTDAWESATMPPAILEALVPLDLMQPRGVDAAEAESSMFSGFRNYVLARTDVSVATLYNAQSGLFRAAIRHGGSADQAAELDPRIRSFDLAGVFALTEPGHGSDIAGGLATTARADGDDWILDGQKRWIGGADKADVITVFARDTADARIKAFLVPRTADGVHLRTMTGKVSLRPMQNAVVTLDGVRAPASARLLQVNGWPDVARILRVMRSDVAWIAAGLQAGALDAAVRYVREREQFGRPVGGFQLVQEKLARMLANLTSSLGIVVQLSARQDAGEYVDENSALAKMQTARLARETVALAREVVGGNGILLEHDVARFFADAEAVYSYEGTHEINSLIVGRALTGVSAFL</sequence>
<dbReference type="InterPro" id="IPR036250">
    <property type="entry name" value="AcylCo_DH-like_C"/>
</dbReference>
<comment type="similarity">
    <text evidence="2 5">Belongs to the acyl-CoA dehydrogenase family.</text>
</comment>
<keyword evidence="5" id="KW-0560">Oxidoreductase</keyword>
<dbReference type="EMBL" id="CP038266">
    <property type="protein sequence ID" value="QBR90283.1"/>
    <property type="molecule type" value="Genomic_DNA"/>
</dbReference>
<dbReference type="InterPro" id="IPR046373">
    <property type="entry name" value="Acyl-CoA_Oxase/DH_mid-dom_sf"/>
</dbReference>
<dbReference type="Pfam" id="PF02770">
    <property type="entry name" value="Acyl-CoA_dh_M"/>
    <property type="match status" value="1"/>
</dbReference>
<gene>
    <name evidence="9" type="ORF">E4K62_17320</name>
</gene>
<feature type="compositionally biased region" description="Polar residues" evidence="6">
    <location>
        <begin position="78"/>
        <end position="100"/>
    </location>
</feature>
<feature type="compositionally biased region" description="Low complexity" evidence="6">
    <location>
        <begin position="55"/>
        <end position="75"/>
    </location>
</feature>
<dbReference type="InterPro" id="IPR009075">
    <property type="entry name" value="AcylCo_DH/oxidase_C"/>
</dbReference>
<dbReference type="SUPFAM" id="SSF56645">
    <property type="entry name" value="Acyl-CoA dehydrogenase NM domain-like"/>
    <property type="match status" value="1"/>
</dbReference>
<dbReference type="Gene3D" id="2.40.110.10">
    <property type="entry name" value="Butyryl-CoA Dehydrogenase, subunit A, domain 2"/>
    <property type="match status" value="1"/>
</dbReference>
<evidence type="ECO:0000256" key="4">
    <source>
        <dbReference type="ARBA" id="ARBA00022827"/>
    </source>
</evidence>
<evidence type="ECO:0000256" key="3">
    <source>
        <dbReference type="ARBA" id="ARBA00022630"/>
    </source>
</evidence>
<name>A0ABX5SYW5_9MICO</name>
<protein>
    <submittedName>
        <fullName evidence="9">Glutaryl-CoA dehydrogenase</fullName>
    </submittedName>
</protein>
<dbReference type="Gene3D" id="1.20.140.10">
    <property type="entry name" value="Butyryl-CoA Dehydrogenase, subunit A, domain 3"/>
    <property type="match status" value="1"/>
</dbReference>
<evidence type="ECO:0000256" key="2">
    <source>
        <dbReference type="ARBA" id="ARBA00009347"/>
    </source>
</evidence>
<comment type="cofactor">
    <cofactor evidence="1 5">
        <name>FAD</name>
        <dbReference type="ChEBI" id="CHEBI:57692"/>
    </cofactor>
</comment>
<dbReference type="Proteomes" id="UP000295748">
    <property type="component" value="Chromosome"/>
</dbReference>
<keyword evidence="3 5" id="KW-0285">Flavoprotein</keyword>
<feature type="compositionally biased region" description="Low complexity" evidence="6">
    <location>
        <begin position="29"/>
        <end position="38"/>
    </location>
</feature>
<accession>A0ABX5SYW5</accession>
<keyword evidence="10" id="KW-1185">Reference proteome</keyword>
<feature type="region of interest" description="Disordered" evidence="6">
    <location>
        <begin position="1"/>
        <end position="100"/>
    </location>
</feature>
<evidence type="ECO:0000259" key="8">
    <source>
        <dbReference type="Pfam" id="PF02770"/>
    </source>
</evidence>
<dbReference type="SUPFAM" id="SSF47203">
    <property type="entry name" value="Acyl-CoA dehydrogenase C-terminal domain-like"/>
    <property type="match status" value="1"/>
</dbReference>
<dbReference type="InterPro" id="IPR045008">
    <property type="entry name" value="ACX4-like"/>
</dbReference>
<feature type="compositionally biased region" description="Polar residues" evidence="6">
    <location>
        <begin position="1"/>
        <end position="13"/>
    </location>
</feature>
<dbReference type="InterPro" id="IPR009100">
    <property type="entry name" value="AcylCoA_DH/oxidase_NM_dom_sf"/>
</dbReference>
<organism evidence="9 10">
    <name type="scientific">Microbacterium wangchenii</name>
    <dbReference type="NCBI Taxonomy" id="2541726"/>
    <lineage>
        <taxon>Bacteria</taxon>
        <taxon>Bacillati</taxon>
        <taxon>Actinomycetota</taxon>
        <taxon>Actinomycetes</taxon>
        <taxon>Micrococcales</taxon>
        <taxon>Microbacteriaceae</taxon>
        <taxon>Microbacterium</taxon>
    </lineage>
</organism>
<dbReference type="PANTHER" id="PTHR43188:SF1">
    <property type="entry name" value="ACYL-COA DEHYDROGENASE"/>
    <property type="match status" value="1"/>
</dbReference>
<dbReference type="InterPro" id="IPR006089">
    <property type="entry name" value="Acyl-CoA_DH_CS"/>
</dbReference>
<dbReference type="PANTHER" id="PTHR43188">
    <property type="entry name" value="ACYL-COENZYME A OXIDASE"/>
    <property type="match status" value="1"/>
</dbReference>
<proteinExistence type="inferred from homology"/>
<dbReference type="InterPro" id="IPR006091">
    <property type="entry name" value="Acyl-CoA_Oxase/DH_mid-dom"/>
</dbReference>
<evidence type="ECO:0000313" key="10">
    <source>
        <dbReference type="Proteomes" id="UP000295748"/>
    </source>
</evidence>
<dbReference type="PROSITE" id="PS00073">
    <property type="entry name" value="ACYL_COA_DH_2"/>
    <property type="match status" value="1"/>
</dbReference>
<feature type="domain" description="Acyl-CoA dehydrogenase/oxidase C-terminal" evidence="7">
    <location>
        <begin position="350"/>
        <end position="497"/>
    </location>
</feature>